<dbReference type="AlphaFoldDB" id="A0AAV7AAU7"/>
<feature type="transmembrane region" description="Helical" evidence="13">
    <location>
        <begin position="907"/>
        <end position="930"/>
    </location>
</feature>
<comment type="caution">
    <text evidence="17">The sequence shown here is derived from an EMBL/GenBank/DDBJ whole genome shotgun (WGS) entry which is preliminary data.</text>
</comment>
<reference evidence="17" key="1">
    <citation type="thesis" date="2020" institute="ProQuest LLC" country="789 East Eisenhower Parkway, Ann Arbor, MI, USA">
        <title>Comparative Genomics and Chromosome Evolution.</title>
        <authorList>
            <person name="Mudd A.B."/>
        </authorList>
    </citation>
    <scope>NUCLEOTIDE SEQUENCE</scope>
    <source>
        <strain evidence="17">237g6f4</strain>
        <tissue evidence="17">Blood</tissue>
    </source>
</reference>
<dbReference type="Pfam" id="PF24660">
    <property type="entry name" value="PGAP1_3rd"/>
    <property type="match status" value="1"/>
</dbReference>
<keyword evidence="8 13" id="KW-0653">Protein transport</keyword>
<dbReference type="PANTHER" id="PTHR15495">
    <property type="entry name" value="NEGATIVE REGULATOR OF VESICLE FORMATION-RELATED"/>
    <property type="match status" value="1"/>
</dbReference>
<evidence type="ECO:0000256" key="1">
    <source>
        <dbReference type="ARBA" id="ARBA00004477"/>
    </source>
</evidence>
<comment type="similarity">
    <text evidence="2 13">Belongs to the GPI inositol-deacylase family.</text>
</comment>
<dbReference type="InterPro" id="IPR039529">
    <property type="entry name" value="PGAP1/BST1"/>
</dbReference>
<comment type="function">
    <text evidence="12 13">GPI inositol-deacylase that catalyzes the remove of the acyl chain linked to the 2-OH position of inositol ring from the GPI-anchored protein (GPI-AP) in the endoplasmic reticulum. Initiates the post-attachment remodeling phase of GPI-AP biogenesis and participates in endoplasmic reticulum (ER)-to-Golgi transport of GPI-anchored protein.</text>
</comment>
<evidence type="ECO:0000256" key="14">
    <source>
        <dbReference type="SAM" id="MobiDB-lite"/>
    </source>
</evidence>
<accession>A0AAV7AAU7</accession>
<dbReference type="Proteomes" id="UP000824782">
    <property type="component" value="Unassembled WGS sequence"/>
</dbReference>
<evidence type="ECO:0000259" key="16">
    <source>
        <dbReference type="Pfam" id="PF25140"/>
    </source>
</evidence>
<feature type="transmembrane region" description="Helical" evidence="13">
    <location>
        <begin position="837"/>
        <end position="854"/>
    </location>
</feature>
<name>A0AAV7AAU7_ENGPU</name>
<evidence type="ECO:0000313" key="18">
    <source>
        <dbReference type="Proteomes" id="UP000824782"/>
    </source>
</evidence>
<keyword evidence="11" id="KW-0325">Glycoprotein</keyword>
<feature type="transmembrane region" description="Helical" evidence="13">
    <location>
        <begin position="674"/>
        <end position="695"/>
    </location>
</feature>
<sequence>MKLASAVFNGLLVLLVSLGVIDVFFMYENNRCSMTYMFEYPEYQKIKLSKRVSTLYPAYELHLYGEGTYMEKNRNLSLSGIPILFLPGNAGSYKQARSIGSISLRKTENIDYKYHFDVFSINFNEELVALYGGSLQKQTEFVHISIKAILRLYKNQELPPQSVTILGHSMGGLIARALFTLKNFKPQLINLIITQATPHVMPVLPIDYYLTDFYALVNDYWNLNAHELQNITVLSVAGGFRDYQVRSGLTILPSLNMRNGALSVVSTSIPRTWASTDHLSIVWCKELILATSRALFDLIDEDTQQITQDSKKRVTVLKHHFVRHPAKLYEPSFETTISVLEPSRWFFITSKNWDLTITKAHSETYFAFPLSDKRIKYNQFHCRSTFLFTHSWIFGCNSKDSSKCLQLEDLSWRSELLPTAKAVTLKLEDFLNASHFVLYVPETNNTKFSVECEFLSEELRTKEMLVTHALSFGLSSSNVKINSSGLFHVLNLQGFSKIYQAFNILIKRNCSQPIEMKTNIYRLHVPWSHEDIIRVPSDELPQQLSAKLHVPQPQNYTKVVTLTLYTSKDCLYEVTLSTSFVQMLGQIIRCHWPSLHVYIVSNLLLAFGAQLYSISSTGSSLQFDASLDVAAKPYKVDPVVNICRFLLSYDWFRNTWDSLLLPYLDSSELYSMNLLFPLGSLFLFMFGTGIAYWTGIVFKLSIGMLSSAWNTLKRSNEIPKETFVFTHKQLFKAMILLFVAWRTCGSFAILILFFCYLFKVVKLQSFLLRQSSKILVTSHMSSSASTITHKEENSNTSNTSDEPKLSSKKEVSDHLLHVCDLNAVSESIKMHISVMNLLLWLSLLTIPCFIYWLKNLRNNLQLDPDPLRFLAIILIFIVEVLMNSTLASVKESKLLKITARLQLPFSILVVAFGPLHLYRVSYFITFSLFLHSLSSFI</sequence>
<dbReference type="GO" id="GO:0006888">
    <property type="term" value="P:endoplasmic reticulum to Golgi vesicle-mediated transport"/>
    <property type="evidence" value="ECO:0007669"/>
    <property type="project" value="TreeGrafter"/>
</dbReference>
<dbReference type="InterPro" id="IPR029058">
    <property type="entry name" value="AB_hydrolase_fold"/>
</dbReference>
<evidence type="ECO:0000256" key="4">
    <source>
        <dbReference type="ARBA" id="ARBA00022448"/>
    </source>
</evidence>
<feature type="transmembrane region" description="Helical" evidence="13">
    <location>
        <begin position="866"/>
        <end position="886"/>
    </location>
</feature>
<evidence type="ECO:0000259" key="15">
    <source>
        <dbReference type="Pfam" id="PF07819"/>
    </source>
</evidence>
<organism evidence="17 18">
    <name type="scientific">Engystomops pustulosus</name>
    <name type="common">Tungara frog</name>
    <name type="synonym">Physalaemus pustulosus</name>
    <dbReference type="NCBI Taxonomy" id="76066"/>
    <lineage>
        <taxon>Eukaryota</taxon>
        <taxon>Metazoa</taxon>
        <taxon>Chordata</taxon>
        <taxon>Craniata</taxon>
        <taxon>Vertebrata</taxon>
        <taxon>Euteleostomi</taxon>
        <taxon>Amphibia</taxon>
        <taxon>Batrachia</taxon>
        <taxon>Anura</taxon>
        <taxon>Neobatrachia</taxon>
        <taxon>Hyloidea</taxon>
        <taxon>Leptodactylidae</taxon>
        <taxon>Leiuperinae</taxon>
        <taxon>Engystomops</taxon>
    </lineage>
</organism>
<dbReference type="GO" id="GO:0005789">
    <property type="term" value="C:endoplasmic reticulum membrane"/>
    <property type="evidence" value="ECO:0007669"/>
    <property type="project" value="UniProtKB-SubCell"/>
</dbReference>
<evidence type="ECO:0000256" key="12">
    <source>
        <dbReference type="ARBA" id="ARBA00093318"/>
    </source>
</evidence>
<keyword evidence="5 13" id="KW-0812">Transmembrane</keyword>
<dbReference type="SUPFAM" id="SSF53474">
    <property type="entry name" value="alpha/beta-Hydrolases"/>
    <property type="match status" value="1"/>
</dbReference>
<feature type="region of interest" description="Disordered" evidence="14">
    <location>
        <begin position="786"/>
        <end position="807"/>
    </location>
</feature>
<protein>
    <recommendedName>
        <fullName evidence="3 13">GPI inositol-deacylase</fullName>
        <ecNumber evidence="13">3.1.-.-</ecNumber>
    </recommendedName>
</protein>
<evidence type="ECO:0000256" key="2">
    <source>
        <dbReference type="ARBA" id="ARBA00006931"/>
    </source>
</evidence>
<dbReference type="GO" id="GO:0015031">
    <property type="term" value="P:protein transport"/>
    <property type="evidence" value="ECO:0007669"/>
    <property type="project" value="UniProtKB-KW"/>
</dbReference>
<keyword evidence="18" id="KW-1185">Reference proteome</keyword>
<dbReference type="Pfam" id="PF07819">
    <property type="entry name" value="PGAP1"/>
    <property type="match status" value="1"/>
</dbReference>
<evidence type="ECO:0000313" key="17">
    <source>
        <dbReference type="EMBL" id="KAG8558649.1"/>
    </source>
</evidence>
<dbReference type="Gene3D" id="3.40.50.1820">
    <property type="entry name" value="alpha/beta hydrolase"/>
    <property type="match status" value="1"/>
</dbReference>
<keyword evidence="10 13" id="KW-0472">Membrane</keyword>
<evidence type="ECO:0000256" key="11">
    <source>
        <dbReference type="ARBA" id="ARBA00023180"/>
    </source>
</evidence>
<keyword evidence="6 13" id="KW-0378">Hydrolase</keyword>
<dbReference type="EC" id="3.1.-.-" evidence="13"/>
<feature type="domain" description="GPI inositol-deacylase PGAP1-like alpha/beta" evidence="15">
    <location>
        <begin position="78"/>
        <end position="297"/>
    </location>
</feature>
<keyword evidence="7 13" id="KW-0256">Endoplasmic reticulum</keyword>
<evidence type="ECO:0000256" key="5">
    <source>
        <dbReference type="ARBA" id="ARBA00022692"/>
    </source>
</evidence>
<dbReference type="GO" id="GO:0006505">
    <property type="term" value="P:GPI anchor metabolic process"/>
    <property type="evidence" value="ECO:0007669"/>
    <property type="project" value="TreeGrafter"/>
</dbReference>
<dbReference type="InterPro" id="IPR056824">
    <property type="entry name" value="PGAP1_TMD"/>
</dbReference>
<evidence type="ECO:0000256" key="6">
    <source>
        <dbReference type="ARBA" id="ARBA00022801"/>
    </source>
</evidence>
<evidence type="ECO:0000256" key="9">
    <source>
        <dbReference type="ARBA" id="ARBA00022989"/>
    </source>
</evidence>
<dbReference type="Pfam" id="PF25141">
    <property type="entry name" value="PGAP1_2nd"/>
    <property type="match status" value="1"/>
</dbReference>
<dbReference type="InterPro" id="IPR012908">
    <property type="entry name" value="PGAP1-ab_dom-like"/>
</dbReference>
<keyword evidence="4 13" id="KW-0813">Transport</keyword>
<keyword evidence="9 13" id="KW-1133">Transmembrane helix</keyword>
<evidence type="ECO:0000256" key="13">
    <source>
        <dbReference type="RuleBase" id="RU365011"/>
    </source>
</evidence>
<proteinExistence type="inferred from homology"/>
<evidence type="ECO:0000256" key="8">
    <source>
        <dbReference type="ARBA" id="ARBA00022927"/>
    </source>
</evidence>
<dbReference type="GO" id="GO:0050185">
    <property type="term" value="F:phosphatidylinositol deacylase activity"/>
    <property type="evidence" value="ECO:0007669"/>
    <property type="project" value="TreeGrafter"/>
</dbReference>
<gene>
    <name evidence="17" type="ORF">GDO81_017083</name>
</gene>
<dbReference type="EMBL" id="WNYA01000008">
    <property type="protein sequence ID" value="KAG8558649.1"/>
    <property type="molecule type" value="Genomic_DNA"/>
</dbReference>
<feature type="transmembrane region" description="Helical" evidence="13">
    <location>
        <begin position="6"/>
        <end position="27"/>
    </location>
</feature>
<dbReference type="Pfam" id="PF25140">
    <property type="entry name" value="PGAP1_TMD"/>
    <property type="match status" value="1"/>
</dbReference>
<evidence type="ECO:0000256" key="10">
    <source>
        <dbReference type="ARBA" id="ARBA00023136"/>
    </source>
</evidence>
<feature type="domain" description="GPI inositol-deacylase transmembrane" evidence="16">
    <location>
        <begin position="595"/>
        <end position="935"/>
    </location>
</feature>
<dbReference type="FunFam" id="3.40.50.1820:FF:000026">
    <property type="entry name" value="GPI inositol-deacylase"/>
    <property type="match status" value="1"/>
</dbReference>
<dbReference type="PANTHER" id="PTHR15495:SF7">
    <property type="entry name" value="GPI INOSITOL-DEACYLASE"/>
    <property type="match status" value="1"/>
</dbReference>
<evidence type="ECO:0000256" key="7">
    <source>
        <dbReference type="ARBA" id="ARBA00022824"/>
    </source>
</evidence>
<comment type="subcellular location">
    <subcellularLocation>
        <location evidence="1">Endoplasmic reticulum membrane</location>
        <topology evidence="1">Multi-pass membrane protein</topology>
    </subcellularLocation>
</comment>
<feature type="transmembrane region" description="Helical" evidence="13">
    <location>
        <begin position="733"/>
        <end position="758"/>
    </location>
</feature>
<evidence type="ECO:0000256" key="3">
    <source>
        <dbReference type="ARBA" id="ARBA00015856"/>
    </source>
</evidence>